<proteinExistence type="predicted"/>
<dbReference type="VEuPathDB" id="FungiDB:TREMEDRAFT_69133"/>
<dbReference type="InParanoid" id="A0A4Q1BVV7"/>
<dbReference type="SUPFAM" id="SSF51556">
    <property type="entry name" value="Metallo-dependent hydrolases"/>
    <property type="match status" value="1"/>
</dbReference>
<dbReference type="AlphaFoldDB" id="A0A4Q1BVV7"/>
<organism evidence="1 2">
    <name type="scientific">Tremella mesenterica</name>
    <name type="common">Jelly fungus</name>
    <dbReference type="NCBI Taxonomy" id="5217"/>
    <lineage>
        <taxon>Eukaryota</taxon>
        <taxon>Fungi</taxon>
        <taxon>Dikarya</taxon>
        <taxon>Basidiomycota</taxon>
        <taxon>Agaricomycotina</taxon>
        <taxon>Tremellomycetes</taxon>
        <taxon>Tremellales</taxon>
        <taxon>Tremellaceae</taxon>
        <taxon>Tremella</taxon>
    </lineage>
</organism>
<gene>
    <name evidence="1" type="ORF">M231_00549</name>
</gene>
<comment type="caution">
    <text evidence="1">The sequence shown here is derived from an EMBL/GenBank/DDBJ whole genome shotgun (WGS) entry which is preliminary data.</text>
</comment>
<dbReference type="Gene3D" id="3.20.20.140">
    <property type="entry name" value="Metal-dependent hydrolases"/>
    <property type="match status" value="1"/>
</dbReference>
<name>A0A4Q1BVV7_TREME</name>
<dbReference type="InterPro" id="IPR032466">
    <property type="entry name" value="Metal_Hydrolase"/>
</dbReference>
<evidence type="ECO:0000313" key="2">
    <source>
        <dbReference type="Proteomes" id="UP000289152"/>
    </source>
</evidence>
<protein>
    <submittedName>
        <fullName evidence="1">Uncharacterized protein</fullName>
    </submittedName>
</protein>
<accession>A0A4Q1BVV7</accession>
<dbReference type="Proteomes" id="UP000289152">
    <property type="component" value="Unassembled WGS sequence"/>
</dbReference>
<sequence>MTPKRPPTLSPLLFVNQGPLAPGKAWGMSNEQAKSLKPCTGSAPLPPSPSSVHPEYVLDGHWIPACKTDGTDPLFEYLENTLPKPPLESIVQVQLDPSETPITSIPRVQPIMIQPTVLDFASASIPSIDTSKSAPVDIIVPLCRPMSEREWDVLDDVVSRLNGRSEEAPAGEIQDGLSPPKTVKVVLSGLMPPPLTLPSAQLVNSPEFQLHASRLANLSLHANVYLKLLPPVVEVGSSLIEDRKEVADVVTLYLSHAIETFGTHRLLFGSDHCLPLDVLRARAQYSNEITSPVKQGEWYAILRKCIAELGEDKFAMSAIMGSTASGLYE</sequence>
<evidence type="ECO:0000313" key="1">
    <source>
        <dbReference type="EMBL" id="RXK42192.1"/>
    </source>
</evidence>
<dbReference type="OrthoDB" id="2135488at2759"/>
<keyword evidence="2" id="KW-1185">Reference proteome</keyword>
<dbReference type="STRING" id="5217.A0A4Q1BVV7"/>
<dbReference type="EMBL" id="SDIL01000003">
    <property type="protein sequence ID" value="RXK42192.1"/>
    <property type="molecule type" value="Genomic_DNA"/>
</dbReference>
<reference evidence="1 2" key="1">
    <citation type="submission" date="2016-06" db="EMBL/GenBank/DDBJ databases">
        <title>Evolution of pathogenesis and genome organization in the Tremellales.</title>
        <authorList>
            <person name="Cuomo C."/>
            <person name="Litvintseva A."/>
            <person name="Heitman J."/>
            <person name="Chen Y."/>
            <person name="Sun S."/>
            <person name="Springer D."/>
            <person name="Dromer F."/>
            <person name="Young S."/>
            <person name="Zeng Q."/>
            <person name="Chapman S."/>
            <person name="Gujja S."/>
            <person name="Saif S."/>
            <person name="Birren B."/>
        </authorList>
    </citation>
    <scope>NUCLEOTIDE SEQUENCE [LARGE SCALE GENOMIC DNA]</scope>
    <source>
        <strain evidence="1 2">ATCC 28783</strain>
    </source>
</reference>